<dbReference type="EC" id="5.4.99.60" evidence="6"/>
<dbReference type="InterPro" id="IPR003722">
    <property type="entry name" value="Cbl_synth_CobH/CbiC"/>
</dbReference>
<organism evidence="6 7">
    <name type="scientific">Acetoanaerobium pronyense</name>
    <dbReference type="NCBI Taxonomy" id="1482736"/>
    <lineage>
        <taxon>Bacteria</taxon>
        <taxon>Bacillati</taxon>
        <taxon>Bacillota</taxon>
        <taxon>Clostridia</taxon>
        <taxon>Peptostreptococcales</taxon>
        <taxon>Filifactoraceae</taxon>
        <taxon>Acetoanaerobium</taxon>
    </lineage>
</organism>
<comment type="similarity">
    <text evidence="2">Belongs to the CobH/CbiC family.</text>
</comment>
<name>A0ABS4KIT0_9FIRM</name>
<dbReference type="PANTHER" id="PTHR43588">
    <property type="entry name" value="COBALT-PRECORRIN-8 METHYLMUTASE"/>
    <property type="match status" value="1"/>
</dbReference>
<evidence type="ECO:0000313" key="6">
    <source>
        <dbReference type="EMBL" id="MBP2027685.1"/>
    </source>
</evidence>
<comment type="caution">
    <text evidence="6">The sequence shown here is derived from an EMBL/GenBank/DDBJ whole genome shotgun (WGS) entry which is preliminary data.</text>
</comment>
<comment type="pathway">
    <text evidence="1">Cofactor biosynthesis; adenosylcobalamin biosynthesis.</text>
</comment>
<keyword evidence="3" id="KW-0169">Cobalamin biosynthesis</keyword>
<accession>A0ABS4KIT0</accession>
<proteinExistence type="inferred from homology"/>
<evidence type="ECO:0000256" key="3">
    <source>
        <dbReference type="ARBA" id="ARBA00022573"/>
    </source>
</evidence>
<dbReference type="PANTHER" id="PTHR43588:SF1">
    <property type="entry name" value="COBALT-PRECORRIN-8 METHYLMUTASE"/>
    <property type="match status" value="1"/>
</dbReference>
<keyword evidence="4 6" id="KW-0413">Isomerase</keyword>
<dbReference type="Gene3D" id="3.40.50.10230">
    <property type="entry name" value="Cobalamin biosynthesis CobH/CbiC, precorrin-8X methylmutase"/>
    <property type="match status" value="1"/>
</dbReference>
<dbReference type="Pfam" id="PF02570">
    <property type="entry name" value="CbiC"/>
    <property type="match status" value="1"/>
</dbReference>
<dbReference type="GO" id="GO:0016993">
    <property type="term" value="F:precorrin-8X methylmutase activity"/>
    <property type="evidence" value="ECO:0007669"/>
    <property type="project" value="UniProtKB-EC"/>
</dbReference>
<protein>
    <submittedName>
        <fullName evidence="6">Precorrin-8X/cobalt-precorrin-8 methylmutase</fullName>
        <ecNumber evidence="6">5.4.99.60</ecNumber>
        <ecNumber evidence="6">5.4.99.61</ecNumber>
    </submittedName>
</protein>
<evidence type="ECO:0000313" key="7">
    <source>
        <dbReference type="Proteomes" id="UP001314903"/>
    </source>
</evidence>
<dbReference type="InterPro" id="IPR036588">
    <property type="entry name" value="CobH/CbiC_sf"/>
</dbReference>
<dbReference type="EC" id="5.4.99.61" evidence="6"/>
<evidence type="ECO:0000256" key="2">
    <source>
        <dbReference type="ARBA" id="ARBA00009774"/>
    </source>
</evidence>
<sequence>MENSNISYIKEPMKIETESFRIIQEIINEEHSGYKFKDDFEETIIKRVVHTSADFEYLKNLKISENFKEEILGALKRKATIYTDTNMALSGINKSALAKLGISAKCYISDKETAEIAKKEGITRSMASVKRMIKEDTEKILVVGNAPTFLFQAIEEMNENTNISAIIGVPVGFVGAVESKDLLANQKIAHIAALGRKGGSNVAAAIVNAVIYYLAGRD</sequence>
<dbReference type="EMBL" id="JAGGLI010000014">
    <property type="protein sequence ID" value="MBP2027685.1"/>
    <property type="molecule type" value="Genomic_DNA"/>
</dbReference>
<evidence type="ECO:0000256" key="1">
    <source>
        <dbReference type="ARBA" id="ARBA00004953"/>
    </source>
</evidence>
<reference evidence="6 7" key="1">
    <citation type="submission" date="2021-03" db="EMBL/GenBank/DDBJ databases">
        <title>Genomic Encyclopedia of Type Strains, Phase IV (KMG-IV): sequencing the most valuable type-strain genomes for metagenomic binning, comparative biology and taxonomic classification.</title>
        <authorList>
            <person name="Goeker M."/>
        </authorList>
    </citation>
    <scope>NUCLEOTIDE SEQUENCE [LARGE SCALE GENOMIC DNA]</scope>
    <source>
        <strain evidence="6 7">DSM 27512</strain>
    </source>
</reference>
<dbReference type="GO" id="GO:0043778">
    <property type="term" value="F:cobalt-precorrin-8 methylmutase activity"/>
    <property type="evidence" value="ECO:0007669"/>
    <property type="project" value="UniProtKB-EC"/>
</dbReference>
<feature type="domain" description="Cobalamin biosynthesis precorrin-8X methylmutase CobH/CbiC" evidence="5">
    <location>
        <begin position="14"/>
        <end position="212"/>
    </location>
</feature>
<dbReference type="Proteomes" id="UP001314903">
    <property type="component" value="Unassembled WGS sequence"/>
</dbReference>
<gene>
    <name evidence="6" type="ORF">J2Z35_001482</name>
</gene>
<evidence type="ECO:0000259" key="5">
    <source>
        <dbReference type="Pfam" id="PF02570"/>
    </source>
</evidence>
<evidence type="ECO:0000256" key="4">
    <source>
        <dbReference type="ARBA" id="ARBA00023235"/>
    </source>
</evidence>
<keyword evidence="7" id="KW-1185">Reference proteome</keyword>
<dbReference type="SUPFAM" id="SSF63965">
    <property type="entry name" value="Precorrin-8X methylmutase CbiC/CobH"/>
    <property type="match status" value="1"/>
</dbReference>